<dbReference type="Gene3D" id="3.40.50.1820">
    <property type="entry name" value="alpha/beta hydrolase"/>
    <property type="match status" value="1"/>
</dbReference>
<dbReference type="GO" id="GO:0006508">
    <property type="term" value="P:proteolysis"/>
    <property type="evidence" value="ECO:0007669"/>
    <property type="project" value="UniProtKB-KW"/>
</dbReference>
<dbReference type="AlphaFoldDB" id="A0A914BX94"/>
<feature type="signal peptide" evidence="6">
    <location>
        <begin position="1"/>
        <end position="21"/>
    </location>
</feature>
<sequence length="503" mass="57158">MDSRLFLTLLLFFVCIASTLSLSPKRKLNFRRRLLINGRPWHGLKPSKHVFTPESKDGAPKAQWFYQKVDHVGSANTDYYWQRYWNNSNFYKPGGPAFLMIGGESAQTAWWVEDETLQWLKLAKQHNAITFLLEHRFYGSTQPTNGDMSTDSLEYLSSEQAIEDVAYFIRSMNSKLNLTSAKWIVFGGSYAGALAAWARAKHPDIIYGAVASSAPVQPVVDFTGYLEVIEDGLNNYNPECGSSLHQGLLATYNLIGNPSGRQQLFKGFQLCEYIDYANKEQISYFFLDLIGLYMTVVQYSGDNVLNYNTNVNIPSICAYHLQRNKTDLQKLQEVNSFFMQFYQESCLDVNYESYIAYLQEANDDKAWVYQTCNEFGYYQSTTSTKANQFYGNVLPVDWFIRQCELIYGSKFANGSVYNNVDKTNSIYHGKAGYNATRVVLPNGTNDPWHLPAILTSPNNESYAIVIQGTSHVADVYPDAASDPLAVKQARIEIAQHVKDWLKN</sequence>
<dbReference type="InterPro" id="IPR029058">
    <property type="entry name" value="AB_hydrolase_fold"/>
</dbReference>
<dbReference type="Gene3D" id="1.20.120.980">
    <property type="entry name" value="Serine carboxypeptidase S28, SKS domain"/>
    <property type="match status" value="1"/>
</dbReference>
<dbReference type="SUPFAM" id="SSF53474">
    <property type="entry name" value="alpha/beta-Hydrolases"/>
    <property type="match status" value="1"/>
</dbReference>
<dbReference type="InterPro" id="IPR008758">
    <property type="entry name" value="Peptidase_S28"/>
</dbReference>
<comment type="similarity">
    <text evidence="1">Belongs to the peptidase S28 family.</text>
</comment>
<keyword evidence="3 6" id="KW-0732">Signal</keyword>
<keyword evidence="7" id="KW-1185">Reference proteome</keyword>
<dbReference type="Proteomes" id="UP000887540">
    <property type="component" value="Unplaced"/>
</dbReference>
<keyword evidence="5" id="KW-0325">Glycoprotein</keyword>
<evidence type="ECO:0000313" key="9">
    <source>
        <dbReference type="WBParaSite" id="ACRNAN_Path_1209.g4698.t2"/>
    </source>
</evidence>
<dbReference type="GO" id="GO:0070008">
    <property type="term" value="F:serine-type exopeptidase activity"/>
    <property type="evidence" value="ECO:0007669"/>
    <property type="project" value="InterPro"/>
</dbReference>
<dbReference type="WBParaSite" id="ACRNAN_Path_1209.g4698.t1">
    <property type="protein sequence ID" value="ACRNAN_Path_1209.g4698.t1"/>
    <property type="gene ID" value="ACRNAN_Path_1209.g4698"/>
</dbReference>
<dbReference type="InterPro" id="IPR042269">
    <property type="entry name" value="Ser_carbopepase_S28_SKS"/>
</dbReference>
<dbReference type="PANTHER" id="PTHR11010:SF117">
    <property type="entry name" value="SERINE PROTEASE 16"/>
    <property type="match status" value="1"/>
</dbReference>
<evidence type="ECO:0000313" key="7">
    <source>
        <dbReference type="Proteomes" id="UP000887540"/>
    </source>
</evidence>
<dbReference type="GO" id="GO:0008239">
    <property type="term" value="F:dipeptidyl-peptidase activity"/>
    <property type="evidence" value="ECO:0007669"/>
    <property type="project" value="TreeGrafter"/>
</dbReference>
<evidence type="ECO:0000313" key="8">
    <source>
        <dbReference type="WBParaSite" id="ACRNAN_Path_1209.g4698.t1"/>
    </source>
</evidence>
<keyword evidence="4" id="KW-0378">Hydrolase</keyword>
<evidence type="ECO:0000256" key="1">
    <source>
        <dbReference type="ARBA" id="ARBA00011079"/>
    </source>
</evidence>
<keyword evidence="2" id="KW-0645">Protease</keyword>
<reference evidence="8 9" key="1">
    <citation type="submission" date="2022-11" db="UniProtKB">
        <authorList>
            <consortium name="WormBaseParasite"/>
        </authorList>
    </citation>
    <scope>IDENTIFICATION</scope>
</reference>
<feature type="chain" id="PRO_5041150328" evidence="6">
    <location>
        <begin position="22"/>
        <end position="503"/>
    </location>
</feature>
<evidence type="ECO:0000256" key="2">
    <source>
        <dbReference type="ARBA" id="ARBA00022670"/>
    </source>
</evidence>
<evidence type="ECO:0000256" key="3">
    <source>
        <dbReference type="ARBA" id="ARBA00022729"/>
    </source>
</evidence>
<dbReference type="WBParaSite" id="ACRNAN_Path_1209.g4698.t2">
    <property type="protein sequence ID" value="ACRNAN_Path_1209.g4698.t2"/>
    <property type="gene ID" value="ACRNAN_Path_1209.g4698"/>
</dbReference>
<dbReference type="Pfam" id="PF05577">
    <property type="entry name" value="Peptidase_S28"/>
    <property type="match status" value="1"/>
</dbReference>
<name>A0A914BX94_9BILA</name>
<protein>
    <submittedName>
        <fullName evidence="8 9">Serine protease K12H4.7</fullName>
    </submittedName>
</protein>
<organism evidence="7 9">
    <name type="scientific">Acrobeloides nanus</name>
    <dbReference type="NCBI Taxonomy" id="290746"/>
    <lineage>
        <taxon>Eukaryota</taxon>
        <taxon>Metazoa</taxon>
        <taxon>Ecdysozoa</taxon>
        <taxon>Nematoda</taxon>
        <taxon>Chromadorea</taxon>
        <taxon>Rhabditida</taxon>
        <taxon>Tylenchina</taxon>
        <taxon>Cephalobomorpha</taxon>
        <taxon>Cephaloboidea</taxon>
        <taxon>Cephalobidae</taxon>
        <taxon>Acrobeloides</taxon>
    </lineage>
</organism>
<proteinExistence type="inferred from homology"/>
<evidence type="ECO:0000256" key="6">
    <source>
        <dbReference type="SAM" id="SignalP"/>
    </source>
</evidence>
<accession>A0A914BX94</accession>
<evidence type="ECO:0000256" key="5">
    <source>
        <dbReference type="ARBA" id="ARBA00023180"/>
    </source>
</evidence>
<evidence type="ECO:0000256" key="4">
    <source>
        <dbReference type="ARBA" id="ARBA00022801"/>
    </source>
</evidence>
<dbReference type="PANTHER" id="PTHR11010">
    <property type="entry name" value="PROTEASE S28 PRO-X CARBOXYPEPTIDASE-RELATED"/>
    <property type="match status" value="1"/>
</dbReference>